<keyword evidence="2" id="KW-1185">Reference proteome</keyword>
<protein>
    <submittedName>
        <fullName evidence="1">Uncharacterized protein</fullName>
    </submittedName>
</protein>
<dbReference type="AlphaFoldDB" id="A0A9X4R642"/>
<name>A0A9X4R642_9BURK</name>
<dbReference type="RefSeq" id="WP_268153410.1">
    <property type="nucleotide sequence ID" value="NZ_JAPPUW010000022.1"/>
</dbReference>
<dbReference type="Proteomes" id="UP001152766">
    <property type="component" value="Unassembled WGS sequence"/>
</dbReference>
<accession>A0A9X4R642</accession>
<organism evidence="1 2">
    <name type="scientific">Pelomonas aquatica</name>
    <dbReference type="NCBI Taxonomy" id="431058"/>
    <lineage>
        <taxon>Bacteria</taxon>
        <taxon>Pseudomonadati</taxon>
        <taxon>Pseudomonadota</taxon>
        <taxon>Betaproteobacteria</taxon>
        <taxon>Burkholderiales</taxon>
        <taxon>Sphaerotilaceae</taxon>
        <taxon>Roseateles</taxon>
    </lineage>
</organism>
<comment type="caution">
    <text evidence="1">The sequence shown here is derived from an EMBL/GenBank/DDBJ whole genome shotgun (WGS) entry which is preliminary data.</text>
</comment>
<gene>
    <name evidence="1" type="ORF">EXJ73_15785</name>
</gene>
<dbReference type="EMBL" id="SGUG01000024">
    <property type="protein sequence ID" value="MDG0863924.1"/>
    <property type="molecule type" value="Genomic_DNA"/>
</dbReference>
<sequence length="272" mass="30100">MTTFDERGIALNLGRELMTSWVGTEDMPPGLRELAGMALDRYPGSASIAHRLEDLGGYGLLLAVRSIETAAGLIARLSLGHDAPPALTEHRDRARHVAWHFPEEAELKEAVGSPHAARWWAAFYLDRPPGRDGLLREQPAPRPDGRCSPRQRLEALRRLPAFLDGLARESELPPLAVSEAQTARAELRPSRWLELQFHEVSAPELIRAFEGLERGCQLVEAVSDGVFAAGPRSQALAQTLRSHLPRGEEFPVSGFDEQRRGSWIDWLLSGCV</sequence>
<reference evidence="1" key="1">
    <citation type="submission" date="2019-02" db="EMBL/GenBank/DDBJ databases">
        <title>Draft genome of the type strain Pelomonas aquatica CCUG 52575T.</title>
        <authorList>
            <person name="Gomila M."/>
            <person name="Lalucat J."/>
        </authorList>
    </citation>
    <scope>NUCLEOTIDE SEQUENCE</scope>
    <source>
        <strain evidence="1">CCUG 52575</strain>
    </source>
</reference>
<evidence type="ECO:0000313" key="2">
    <source>
        <dbReference type="Proteomes" id="UP001152766"/>
    </source>
</evidence>
<evidence type="ECO:0000313" key="1">
    <source>
        <dbReference type="EMBL" id="MDG0863924.1"/>
    </source>
</evidence>
<proteinExistence type="predicted"/>